<dbReference type="PANTHER" id="PTHR48051:SF1">
    <property type="entry name" value="RAS SUPPRESSOR PROTEIN 1"/>
    <property type="match status" value="1"/>
</dbReference>
<keyword evidence="5" id="KW-1185">Reference proteome</keyword>
<keyword evidence="1" id="KW-0433">Leucine-rich repeat</keyword>
<gene>
    <name evidence="4" type="ORF">C3L33_05274</name>
</gene>
<comment type="caution">
    <text evidence="4">The sequence shown here is derived from an EMBL/GenBank/DDBJ whole genome shotgun (WGS) entry which is preliminary data.</text>
</comment>
<proteinExistence type="predicted"/>
<evidence type="ECO:0000313" key="5">
    <source>
        <dbReference type="Proteomes" id="UP000428333"/>
    </source>
</evidence>
<dbReference type="InterPro" id="IPR050216">
    <property type="entry name" value="LRR_domain-containing"/>
</dbReference>
<protein>
    <recommendedName>
        <fullName evidence="3">Disease resistance R13L4/SHOC-2-like LRR domain-containing protein</fullName>
    </recommendedName>
</protein>
<dbReference type="Proteomes" id="UP000428333">
    <property type="component" value="Linkage Group LG03"/>
</dbReference>
<feature type="domain" description="Disease resistance R13L4/SHOC-2-like LRR" evidence="3">
    <location>
        <begin position="87"/>
        <end position="158"/>
    </location>
</feature>
<dbReference type="OrthoDB" id="1733683at2759"/>
<dbReference type="AlphaFoldDB" id="A0A6A4M8H0"/>
<dbReference type="GO" id="GO:0051707">
    <property type="term" value="P:response to other organism"/>
    <property type="evidence" value="ECO:0007669"/>
    <property type="project" value="UniProtKB-ARBA"/>
</dbReference>
<dbReference type="GO" id="GO:0006952">
    <property type="term" value="P:defense response"/>
    <property type="evidence" value="ECO:0007669"/>
    <property type="project" value="UniProtKB-ARBA"/>
</dbReference>
<evidence type="ECO:0000313" key="4">
    <source>
        <dbReference type="EMBL" id="KAE9462818.1"/>
    </source>
</evidence>
<dbReference type="InterPro" id="IPR055414">
    <property type="entry name" value="LRR_R13L4/SHOC2-like"/>
</dbReference>
<keyword evidence="2" id="KW-0677">Repeat</keyword>
<evidence type="ECO:0000259" key="3">
    <source>
        <dbReference type="Pfam" id="PF23598"/>
    </source>
</evidence>
<evidence type="ECO:0000256" key="2">
    <source>
        <dbReference type="ARBA" id="ARBA00022737"/>
    </source>
</evidence>
<sequence length="449" mass="49669">MSKQTSCPGHEKLYKTSKAPSSIWMLKSLKSLDLSGCSKLGNLGVFKGLIYKSWCSFFSSWTLVPKGVDSIGLSRTLVQPNSCLTELNLENCHLSYLSEEIGNLISLRTLNLAGNNLSTLPDSICNLTCLKDLVVGNNKLSHLPSEIGDLDSLKTLYLQDNKGLRALPESICKLVRLRQLGLSGCNLSHLPSGIGGLTSLFYLNIEENNICTIPDSISNLPCLDWILLNKCAKLRSLPKLPTCIVVEANCCPSLESLPLELDQLGWGKVDYSECSKLAENSYLTSLLKQLPKSKGLSELKGLFDIIVPVGEEELRIWFPYHEGPNISFVVPPSPSVNQEMLSWILRLVIWAPRGVEGTVWFGDVIRNKIRYDDVFLSSEAFPTDVDHVWLFHIQQGHKGLQLEGGDEVEVEILMCGGGVVKNWAIDVIYEADDELHNGNDTLYHVVGPI</sequence>
<feature type="domain" description="Disease resistance R13L4/SHOC-2-like LRR" evidence="3">
    <location>
        <begin position="169"/>
        <end position="299"/>
    </location>
</feature>
<dbReference type="InterPro" id="IPR032675">
    <property type="entry name" value="LRR_dom_sf"/>
</dbReference>
<dbReference type="Gene3D" id="3.80.10.10">
    <property type="entry name" value="Ribonuclease Inhibitor"/>
    <property type="match status" value="2"/>
</dbReference>
<organism evidence="4 5">
    <name type="scientific">Rhododendron williamsianum</name>
    <dbReference type="NCBI Taxonomy" id="262921"/>
    <lineage>
        <taxon>Eukaryota</taxon>
        <taxon>Viridiplantae</taxon>
        <taxon>Streptophyta</taxon>
        <taxon>Embryophyta</taxon>
        <taxon>Tracheophyta</taxon>
        <taxon>Spermatophyta</taxon>
        <taxon>Magnoliopsida</taxon>
        <taxon>eudicotyledons</taxon>
        <taxon>Gunneridae</taxon>
        <taxon>Pentapetalae</taxon>
        <taxon>asterids</taxon>
        <taxon>Ericales</taxon>
        <taxon>Ericaceae</taxon>
        <taxon>Ericoideae</taxon>
        <taxon>Rhodoreae</taxon>
        <taxon>Rhododendron</taxon>
    </lineage>
</organism>
<dbReference type="EMBL" id="QEFC01000662">
    <property type="protein sequence ID" value="KAE9462818.1"/>
    <property type="molecule type" value="Genomic_DNA"/>
</dbReference>
<evidence type="ECO:0000256" key="1">
    <source>
        <dbReference type="ARBA" id="ARBA00022614"/>
    </source>
</evidence>
<dbReference type="GO" id="GO:0005737">
    <property type="term" value="C:cytoplasm"/>
    <property type="evidence" value="ECO:0007669"/>
    <property type="project" value="TreeGrafter"/>
</dbReference>
<feature type="non-terminal residue" evidence="4">
    <location>
        <position position="1"/>
    </location>
</feature>
<name>A0A6A4M8H0_9ERIC</name>
<accession>A0A6A4M8H0</accession>
<dbReference type="SMART" id="SM00364">
    <property type="entry name" value="LRR_BAC"/>
    <property type="match status" value="4"/>
</dbReference>
<dbReference type="PANTHER" id="PTHR48051">
    <property type="match status" value="1"/>
</dbReference>
<dbReference type="InterPro" id="IPR001611">
    <property type="entry name" value="Leu-rich_rpt"/>
</dbReference>
<dbReference type="InterPro" id="IPR003591">
    <property type="entry name" value="Leu-rich_rpt_typical-subtyp"/>
</dbReference>
<dbReference type="PROSITE" id="PS51450">
    <property type="entry name" value="LRR"/>
    <property type="match status" value="1"/>
</dbReference>
<dbReference type="SUPFAM" id="SSF52047">
    <property type="entry name" value="RNI-like"/>
    <property type="match status" value="1"/>
</dbReference>
<dbReference type="Pfam" id="PF23598">
    <property type="entry name" value="LRR_14"/>
    <property type="match status" value="2"/>
</dbReference>
<dbReference type="SMART" id="SM00369">
    <property type="entry name" value="LRR_TYP"/>
    <property type="match status" value="4"/>
</dbReference>
<reference evidence="4 5" key="1">
    <citation type="journal article" date="2019" name="Genome Biol. Evol.">
        <title>The Rhododendron genome and chromosomal organization provide insight into shared whole-genome duplications across the heath family (Ericaceae).</title>
        <authorList>
            <person name="Soza V.L."/>
            <person name="Lindsley D."/>
            <person name="Waalkes A."/>
            <person name="Ramage E."/>
            <person name="Patwardhan R.P."/>
            <person name="Burton J.N."/>
            <person name="Adey A."/>
            <person name="Kumar A."/>
            <person name="Qiu R."/>
            <person name="Shendure J."/>
            <person name="Hall B."/>
        </authorList>
    </citation>
    <scope>NUCLEOTIDE SEQUENCE [LARGE SCALE GENOMIC DNA]</scope>
    <source>
        <strain evidence="4">RSF 1966-606</strain>
    </source>
</reference>